<evidence type="ECO:0000313" key="4">
    <source>
        <dbReference type="EMBL" id="GAE90716.1"/>
    </source>
</evidence>
<dbReference type="PANTHER" id="PTHR45527">
    <property type="entry name" value="NONRIBOSOMAL PEPTIDE SYNTHETASE"/>
    <property type="match status" value="1"/>
</dbReference>
<dbReference type="GO" id="GO:0044550">
    <property type="term" value="P:secondary metabolite biosynthetic process"/>
    <property type="evidence" value="ECO:0007669"/>
    <property type="project" value="TreeGrafter"/>
</dbReference>
<evidence type="ECO:0000256" key="2">
    <source>
        <dbReference type="ARBA" id="ARBA00022553"/>
    </source>
</evidence>
<dbReference type="Gene3D" id="3.30.559.30">
    <property type="entry name" value="Nonribosomal peptide synthetase, condensation domain"/>
    <property type="match status" value="1"/>
</dbReference>
<evidence type="ECO:0000256" key="1">
    <source>
        <dbReference type="ARBA" id="ARBA00022450"/>
    </source>
</evidence>
<keyword evidence="1" id="KW-0596">Phosphopantetheine</keyword>
<dbReference type="PANTHER" id="PTHR45527:SF1">
    <property type="entry name" value="FATTY ACID SYNTHASE"/>
    <property type="match status" value="1"/>
</dbReference>
<dbReference type="STRING" id="1294263.JCM21531_4351"/>
<name>W4VBZ3_9FIRM</name>
<dbReference type="PROSITE" id="PS50075">
    <property type="entry name" value="CARRIER"/>
    <property type="match status" value="1"/>
</dbReference>
<dbReference type="SUPFAM" id="SSF47336">
    <property type="entry name" value="ACP-like"/>
    <property type="match status" value="1"/>
</dbReference>
<keyword evidence="5" id="KW-1185">Reference proteome</keyword>
<dbReference type="SMART" id="SM00823">
    <property type="entry name" value="PKS_PP"/>
    <property type="match status" value="1"/>
</dbReference>
<dbReference type="SUPFAM" id="SSF56801">
    <property type="entry name" value="Acetyl-CoA synthetase-like"/>
    <property type="match status" value="1"/>
</dbReference>
<proteinExistence type="predicted"/>
<gene>
    <name evidence="4" type="ORF">JCM21531_4351</name>
</gene>
<dbReference type="InterPro" id="IPR045851">
    <property type="entry name" value="AMP-bd_C_sf"/>
</dbReference>
<dbReference type="Gene3D" id="1.10.1200.10">
    <property type="entry name" value="ACP-like"/>
    <property type="match status" value="1"/>
</dbReference>
<comment type="caution">
    <text evidence="4">The sequence shown here is derived from an EMBL/GenBank/DDBJ whole genome shotgun (WGS) entry which is preliminary data.</text>
</comment>
<dbReference type="FunFam" id="1.10.1200.10:FF:000016">
    <property type="entry name" value="Non-ribosomal peptide synthase"/>
    <property type="match status" value="1"/>
</dbReference>
<dbReference type="EMBL" id="BAVR01000086">
    <property type="protein sequence ID" value="GAE90716.1"/>
    <property type="molecule type" value="Genomic_DNA"/>
</dbReference>
<evidence type="ECO:0000259" key="3">
    <source>
        <dbReference type="PROSITE" id="PS50075"/>
    </source>
</evidence>
<reference evidence="4" key="1">
    <citation type="journal article" date="2014" name="Genome Announc.">
        <title>Draft Genome Sequence of Clostridium straminisolvens Strain JCM 21531T, Isolated from a Cellulose-Degrading Bacterial Community.</title>
        <authorList>
            <person name="Yuki M."/>
            <person name="Oshima K."/>
            <person name="Suda W."/>
            <person name="Sakamoto M."/>
            <person name="Kitamura K."/>
            <person name="Iida T."/>
            <person name="Hattori M."/>
            <person name="Ohkuma M."/>
        </authorList>
    </citation>
    <scope>NUCLEOTIDE SEQUENCE [LARGE SCALE GENOMIC DNA]</scope>
    <source>
        <strain evidence="4">JCM 21531</strain>
    </source>
</reference>
<dbReference type="Gene3D" id="3.30.300.30">
    <property type="match status" value="1"/>
</dbReference>
<dbReference type="InterPro" id="IPR009081">
    <property type="entry name" value="PP-bd_ACP"/>
</dbReference>
<evidence type="ECO:0000313" key="5">
    <source>
        <dbReference type="Proteomes" id="UP000019109"/>
    </source>
</evidence>
<dbReference type="GO" id="GO:0005737">
    <property type="term" value="C:cytoplasm"/>
    <property type="evidence" value="ECO:0007669"/>
    <property type="project" value="TreeGrafter"/>
</dbReference>
<dbReference type="InterPro" id="IPR036736">
    <property type="entry name" value="ACP-like_sf"/>
</dbReference>
<keyword evidence="2" id="KW-0597">Phosphoprotein</keyword>
<dbReference type="SUPFAM" id="SSF52777">
    <property type="entry name" value="CoA-dependent acyltransferases"/>
    <property type="match status" value="1"/>
</dbReference>
<protein>
    <submittedName>
        <fullName evidence="4">Long-chain-fatty-acid-CoA ligase</fullName>
    </submittedName>
</protein>
<dbReference type="Pfam" id="PF00550">
    <property type="entry name" value="PP-binding"/>
    <property type="match status" value="1"/>
</dbReference>
<dbReference type="GO" id="GO:0016874">
    <property type="term" value="F:ligase activity"/>
    <property type="evidence" value="ECO:0007669"/>
    <property type="project" value="UniProtKB-KW"/>
</dbReference>
<organism evidence="4 5">
    <name type="scientific">Acetivibrio straminisolvens JCM 21531</name>
    <dbReference type="NCBI Taxonomy" id="1294263"/>
    <lineage>
        <taxon>Bacteria</taxon>
        <taxon>Bacillati</taxon>
        <taxon>Bacillota</taxon>
        <taxon>Clostridia</taxon>
        <taxon>Eubacteriales</taxon>
        <taxon>Oscillospiraceae</taxon>
        <taxon>Acetivibrio</taxon>
    </lineage>
</organism>
<dbReference type="GO" id="GO:0031177">
    <property type="term" value="F:phosphopantetheine binding"/>
    <property type="evidence" value="ECO:0007669"/>
    <property type="project" value="InterPro"/>
</dbReference>
<dbReference type="InterPro" id="IPR020806">
    <property type="entry name" value="PKS_PP-bd"/>
</dbReference>
<dbReference type="GO" id="GO:0072330">
    <property type="term" value="P:monocarboxylic acid biosynthetic process"/>
    <property type="evidence" value="ECO:0007669"/>
    <property type="project" value="UniProtKB-ARBA"/>
</dbReference>
<sequence length="319" mass="36299">MVPSYFIRLDKMPLSPNGKIDRKALPIPSGSINTGAEYVEPTSLIEKKLAQIWQEVLRCEKVGVNDNFFDLGGNSLLLIRMHSKLDALYPGKVSITDIFSYPTVSKLAEFIERKENINEERVKLIFFELPEEYFNRGGNRDFGSAFKFDIKTEIAEKLRVVAGKEDVDEIDILLSAYIYLLAGTAKKQEVTVYAMLDDSGRIITMNVDLKEVDDFGQLGRLVKRKRLQDIGKGYTLEDISNDAIAAKGALSILPFFNCKNSIKRPRDLTRIFDIVFEIDEKEANISVVCEYDASRLRREKIKDLVNSYMKVVGFIIKDK</sequence>
<feature type="domain" description="Carrier" evidence="3">
    <location>
        <begin position="40"/>
        <end position="115"/>
    </location>
</feature>
<keyword evidence="4" id="KW-0436">Ligase</keyword>
<dbReference type="GO" id="GO:0043041">
    <property type="term" value="P:amino acid activation for nonribosomal peptide biosynthetic process"/>
    <property type="evidence" value="ECO:0007669"/>
    <property type="project" value="TreeGrafter"/>
</dbReference>
<dbReference type="Proteomes" id="UP000019109">
    <property type="component" value="Unassembled WGS sequence"/>
</dbReference>
<dbReference type="AlphaFoldDB" id="W4VBZ3"/>
<accession>W4VBZ3</accession>